<dbReference type="PANTHER" id="PTHR39328:SF1">
    <property type="entry name" value="BLL2871 PROTEIN"/>
    <property type="match status" value="1"/>
</dbReference>
<protein>
    <submittedName>
        <fullName evidence="1">Pilus assembly protein</fullName>
    </submittedName>
</protein>
<dbReference type="Proteomes" id="UP000176005">
    <property type="component" value="Unassembled WGS sequence"/>
</dbReference>
<dbReference type="InterPro" id="IPR010430">
    <property type="entry name" value="DUF1028"/>
</dbReference>
<dbReference type="EMBL" id="LJGW01000110">
    <property type="protein sequence ID" value="OEV12918.1"/>
    <property type="molecule type" value="Genomic_DNA"/>
</dbReference>
<evidence type="ECO:0000313" key="2">
    <source>
        <dbReference type="Proteomes" id="UP000176005"/>
    </source>
</evidence>
<evidence type="ECO:0000313" key="1">
    <source>
        <dbReference type="EMBL" id="OEV12918.1"/>
    </source>
</evidence>
<dbReference type="PATRIC" id="fig|518642.10.peg.7337"/>
<name>A0A1E7L9V3_9ACTN</name>
<dbReference type="PANTHER" id="PTHR39328">
    <property type="entry name" value="BLL2871 PROTEIN"/>
    <property type="match status" value="1"/>
</dbReference>
<dbReference type="InterPro" id="IPR029055">
    <property type="entry name" value="Ntn_hydrolases_N"/>
</dbReference>
<reference evidence="1 2" key="1">
    <citation type="journal article" date="2016" name="Front. Microbiol.">
        <title>Comparative Genomics Analysis of Streptomyces Species Reveals Their Adaptation to the Marine Environment and Their Diversity at the Genomic Level.</title>
        <authorList>
            <person name="Tian X."/>
            <person name="Zhang Z."/>
            <person name="Yang T."/>
            <person name="Chen M."/>
            <person name="Li J."/>
            <person name="Chen F."/>
            <person name="Yang J."/>
            <person name="Li W."/>
            <person name="Zhang B."/>
            <person name="Zhang Z."/>
            <person name="Wu J."/>
            <person name="Zhang C."/>
            <person name="Long L."/>
            <person name="Xiao J."/>
        </authorList>
    </citation>
    <scope>NUCLEOTIDE SEQUENCE [LARGE SCALE GENOMIC DNA]</scope>
    <source>
        <strain evidence="1 2">SCSIO 10429</strain>
    </source>
</reference>
<dbReference type="Pfam" id="PF06267">
    <property type="entry name" value="DUF1028"/>
    <property type="match status" value="1"/>
</dbReference>
<gene>
    <name evidence="1" type="ORF">AN218_05915</name>
</gene>
<comment type="caution">
    <text evidence="1">The sequence shown here is derived from an EMBL/GenBank/DDBJ whole genome shotgun (WGS) entry which is preliminary data.</text>
</comment>
<accession>A0A1E7L9V3</accession>
<organism evidence="1 2">
    <name type="scientific">Streptomyces nanshensis</name>
    <dbReference type="NCBI Taxonomy" id="518642"/>
    <lineage>
        <taxon>Bacteria</taxon>
        <taxon>Bacillati</taxon>
        <taxon>Actinomycetota</taxon>
        <taxon>Actinomycetes</taxon>
        <taxon>Kitasatosporales</taxon>
        <taxon>Streptomycetaceae</taxon>
        <taxon>Streptomyces</taxon>
    </lineage>
</organism>
<dbReference type="SUPFAM" id="SSF56235">
    <property type="entry name" value="N-terminal nucleophile aminohydrolases (Ntn hydrolases)"/>
    <property type="match status" value="1"/>
</dbReference>
<dbReference type="AlphaFoldDB" id="A0A1E7L9V3"/>
<dbReference type="RefSeq" id="WP_070015551.1">
    <property type="nucleotide sequence ID" value="NZ_LJGW01000110.1"/>
</dbReference>
<sequence>MHIGTFSVVAHDAASGECGVATSTGMPAIGGLSVFAHAESGAIATQALINPLLGVDGLELLRSRPADEALAGVLGTDPAPAVRQVAMVDKNGRAAAHTGSETHPWSGHRLGDGYAVAGNTLAGGQVLDAMAQRYEEDAGRPLAERLLRALEAGQEAGGDRRGEQSAALYVHRGHPYPYVDLRVDHHPEPVAELRRIHDAVTAELLPFVEALPTRDRPAGSFEDLLGTGDL</sequence>
<keyword evidence="2" id="KW-1185">Reference proteome</keyword>
<proteinExistence type="predicted"/>
<dbReference type="Gene3D" id="3.60.20.10">
    <property type="entry name" value="Glutamine Phosphoribosylpyrophosphate, subunit 1, domain 1"/>
    <property type="match status" value="1"/>
</dbReference>